<evidence type="ECO:0000259" key="14">
    <source>
        <dbReference type="PROSITE" id="PS50109"/>
    </source>
</evidence>
<dbReference type="GO" id="GO:0005886">
    <property type="term" value="C:plasma membrane"/>
    <property type="evidence" value="ECO:0007669"/>
    <property type="project" value="TreeGrafter"/>
</dbReference>
<dbReference type="Pfam" id="PF02518">
    <property type="entry name" value="HATPase_c"/>
    <property type="match status" value="1"/>
</dbReference>
<evidence type="ECO:0000256" key="9">
    <source>
        <dbReference type="ARBA" id="ARBA00022840"/>
    </source>
</evidence>
<dbReference type="SMART" id="SM00387">
    <property type="entry name" value="HATPase_c"/>
    <property type="match status" value="1"/>
</dbReference>
<dbReference type="SMART" id="SM00388">
    <property type="entry name" value="HisKA"/>
    <property type="match status" value="1"/>
</dbReference>
<dbReference type="Gene3D" id="3.40.50.300">
    <property type="entry name" value="P-loop containing nucleotide triphosphate hydrolases"/>
    <property type="match status" value="1"/>
</dbReference>
<dbReference type="Pfam" id="PF00512">
    <property type="entry name" value="HisKA"/>
    <property type="match status" value="1"/>
</dbReference>
<dbReference type="CDD" id="cd00075">
    <property type="entry name" value="HATPase"/>
    <property type="match status" value="1"/>
</dbReference>
<dbReference type="InterPro" id="IPR003852">
    <property type="entry name" value="Sig_transdc_His_kinase_KdpD_N"/>
</dbReference>
<dbReference type="AlphaFoldDB" id="A0A7U7ET59"/>
<dbReference type="InterPro" id="IPR036890">
    <property type="entry name" value="HATPase_C_sf"/>
</dbReference>
<accession>A0A7U7ET59</accession>
<feature type="transmembrane region" description="Helical" evidence="13">
    <location>
        <begin position="476"/>
        <end position="496"/>
    </location>
</feature>
<dbReference type="GO" id="GO:0005524">
    <property type="term" value="F:ATP binding"/>
    <property type="evidence" value="ECO:0007669"/>
    <property type="project" value="UniProtKB-KW"/>
</dbReference>
<dbReference type="InterPro" id="IPR029016">
    <property type="entry name" value="GAF-like_dom_sf"/>
</dbReference>
<dbReference type="KEGG" id="sar:SAR0069"/>
<name>A0A7U7ET59_STAAR</name>
<dbReference type="Pfam" id="PF13493">
    <property type="entry name" value="DUF4118"/>
    <property type="match status" value="1"/>
</dbReference>
<feature type="transmembrane region" description="Helical" evidence="13">
    <location>
        <begin position="399"/>
        <end position="417"/>
    </location>
</feature>
<organism evidence="15 16">
    <name type="scientific">Staphylococcus aureus (strain MRSA252)</name>
    <dbReference type="NCBI Taxonomy" id="282458"/>
    <lineage>
        <taxon>Bacteria</taxon>
        <taxon>Bacillati</taxon>
        <taxon>Bacillota</taxon>
        <taxon>Bacilli</taxon>
        <taxon>Bacillales</taxon>
        <taxon>Staphylococcaceae</taxon>
        <taxon>Staphylococcus</taxon>
    </lineage>
</organism>
<evidence type="ECO:0000256" key="10">
    <source>
        <dbReference type="ARBA" id="ARBA00022989"/>
    </source>
</evidence>
<feature type="transmembrane region" description="Helical" evidence="13">
    <location>
        <begin position="424"/>
        <end position="442"/>
    </location>
</feature>
<dbReference type="InterPro" id="IPR025201">
    <property type="entry name" value="KdpD_TM"/>
</dbReference>
<feature type="domain" description="Histidine kinase" evidence="14">
    <location>
        <begin position="674"/>
        <end position="891"/>
    </location>
</feature>
<proteinExistence type="predicted"/>
<evidence type="ECO:0000256" key="4">
    <source>
        <dbReference type="ARBA" id="ARBA00022553"/>
    </source>
</evidence>
<dbReference type="PANTHER" id="PTHR45569">
    <property type="entry name" value="SENSOR PROTEIN KDPD"/>
    <property type="match status" value="1"/>
</dbReference>
<dbReference type="Gene3D" id="3.30.450.40">
    <property type="match status" value="1"/>
</dbReference>
<evidence type="ECO:0000256" key="1">
    <source>
        <dbReference type="ARBA" id="ARBA00000085"/>
    </source>
</evidence>
<dbReference type="EC" id="2.7.13.3" evidence="3"/>
<keyword evidence="8 15" id="KW-0418">Kinase</keyword>
<reference evidence="15 16" key="1">
    <citation type="journal article" date="2004" name="Proc. Natl. Acad. Sci. U.S.A.">
        <title>Complete genomes of two clinical Staphylococcus aureus strains: evidence for the rapid evolution of virulence and drug resistance.</title>
        <authorList>
            <person name="Holden M.T.G."/>
            <person name="Feil E.J."/>
            <person name="Lindsay J.A."/>
            <person name="Peacock S.J."/>
            <person name="Day N.P.J."/>
            <person name="Enright M.C."/>
            <person name="Foster T.J."/>
            <person name="Moore C.E."/>
            <person name="Hurst L."/>
            <person name="Atkin R."/>
            <person name="Barron A."/>
            <person name="Bason N."/>
            <person name="Bentley S.D."/>
            <person name="Chillingworth C."/>
            <person name="Chillingworth T."/>
            <person name="Churcher C."/>
            <person name="Clark L."/>
            <person name="Corton C."/>
            <person name="Cronin A."/>
            <person name="Doggett J."/>
            <person name="Dowd L."/>
            <person name="Feltwell T."/>
            <person name="Hance Z."/>
            <person name="Harris B."/>
            <person name="Hauser H."/>
            <person name="Holroyd S."/>
            <person name="Jagels K."/>
            <person name="James K.D."/>
            <person name="Lennard N."/>
            <person name="Line A."/>
            <person name="Mayes R."/>
            <person name="Moule S."/>
            <person name="Mungall K."/>
            <person name="Ormond D."/>
            <person name="Quail M.A."/>
            <person name="Rabbinowitsch E."/>
            <person name="Rutherford K."/>
            <person name="Sanders M."/>
            <person name="Sharp S."/>
            <person name="Simmonds M."/>
            <person name="Stevens K."/>
            <person name="Whitehead S."/>
            <person name="Barrell B.G."/>
            <person name="Spratt B.G."/>
            <person name="Parkhill J."/>
        </authorList>
    </citation>
    <scope>NUCLEOTIDE SEQUENCE [LARGE SCALE GENOMIC DNA]</scope>
    <source>
        <strain evidence="15 16">MRSA252</strain>
    </source>
</reference>
<dbReference type="PROSITE" id="PS50109">
    <property type="entry name" value="HIS_KIN"/>
    <property type="match status" value="1"/>
</dbReference>
<keyword evidence="10 13" id="KW-1133">Transmembrane helix</keyword>
<evidence type="ECO:0000256" key="11">
    <source>
        <dbReference type="ARBA" id="ARBA00023012"/>
    </source>
</evidence>
<dbReference type="InterPro" id="IPR003661">
    <property type="entry name" value="HisK_dim/P_dom"/>
</dbReference>
<dbReference type="InterPro" id="IPR036097">
    <property type="entry name" value="HisK_dim/P_sf"/>
</dbReference>
<dbReference type="Proteomes" id="UP000000596">
    <property type="component" value="Chromosome"/>
</dbReference>
<keyword evidence="6 13" id="KW-0812">Transmembrane</keyword>
<dbReference type="Gene3D" id="1.10.287.130">
    <property type="match status" value="1"/>
</dbReference>
<evidence type="ECO:0000256" key="8">
    <source>
        <dbReference type="ARBA" id="ARBA00022777"/>
    </source>
</evidence>
<gene>
    <name evidence="15" type="ordered locus">SAR0069</name>
</gene>
<dbReference type="CDD" id="cd01987">
    <property type="entry name" value="USP_KdpD-like"/>
    <property type="match status" value="1"/>
</dbReference>
<dbReference type="SUPFAM" id="SSF55874">
    <property type="entry name" value="ATPase domain of HSP90 chaperone/DNA topoisomerase II/histidine kinase"/>
    <property type="match status" value="1"/>
</dbReference>
<evidence type="ECO:0000256" key="5">
    <source>
        <dbReference type="ARBA" id="ARBA00022679"/>
    </source>
</evidence>
<dbReference type="PANTHER" id="PTHR45569:SF1">
    <property type="entry name" value="SENSOR PROTEIN KDPD"/>
    <property type="match status" value="1"/>
</dbReference>
<evidence type="ECO:0000256" key="3">
    <source>
        <dbReference type="ARBA" id="ARBA00012438"/>
    </source>
</evidence>
<evidence type="ECO:0000256" key="2">
    <source>
        <dbReference type="ARBA" id="ARBA00004141"/>
    </source>
</evidence>
<dbReference type="Gene3D" id="1.20.120.620">
    <property type="entry name" value="Backbone structure of the membrane domain of e. Coli histidine kinase receptor kdpd"/>
    <property type="match status" value="1"/>
</dbReference>
<evidence type="ECO:0000313" key="15">
    <source>
        <dbReference type="EMBL" id="CAG39096.1"/>
    </source>
</evidence>
<dbReference type="EMBL" id="BX571856">
    <property type="protein sequence ID" value="CAG39096.1"/>
    <property type="molecule type" value="Genomic_DNA"/>
</dbReference>
<dbReference type="FunFam" id="3.40.50.300:FF:000483">
    <property type="entry name" value="Sensor histidine kinase KdpD"/>
    <property type="match status" value="1"/>
</dbReference>
<dbReference type="InterPro" id="IPR052023">
    <property type="entry name" value="Histidine_kinase_KdpD"/>
</dbReference>
<dbReference type="SUPFAM" id="SSF47384">
    <property type="entry name" value="Homodimeric domain of signal transducing histidine kinase"/>
    <property type="match status" value="1"/>
</dbReference>
<evidence type="ECO:0000256" key="6">
    <source>
        <dbReference type="ARBA" id="ARBA00022692"/>
    </source>
</evidence>
<dbReference type="Pfam" id="PF02702">
    <property type="entry name" value="KdpD"/>
    <property type="match status" value="1"/>
</dbReference>
<comment type="catalytic activity">
    <reaction evidence="1">
        <text>ATP + protein L-histidine = ADP + protein N-phospho-L-histidine.</text>
        <dbReference type="EC" id="2.7.13.3"/>
    </reaction>
</comment>
<comment type="subcellular location">
    <subcellularLocation>
        <location evidence="2">Membrane</location>
        <topology evidence="2">Multi-pass membrane protein</topology>
    </subcellularLocation>
</comment>
<keyword evidence="12 13" id="KW-0472">Membrane</keyword>
<keyword evidence="9" id="KW-0067">ATP-binding</keyword>
<dbReference type="InterPro" id="IPR003594">
    <property type="entry name" value="HATPase_dom"/>
</dbReference>
<evidence type="ECO:0000256" key="13">
    <source>
        <dbReference type="SAM" id="Phobius"/>
    </source>
</evidence>
<evidence type="ECO:0000313" key="16">
    <source>
        <dbReference type="Proteomes" id="UP000000596"/>
    </source>
</evidence>
<dbReference type="Gene3D" id="3.30.565.10">
    <property type="entry name" value="Histidine kinase-like ATPase, C-terminal domain"/>
    <property type="match status" value="1"/>
</dbReference>
<keyword evidence="11" id="KW-0902">Two-component regulatory system</keyword>
<dbReference type="InterPro" id="IPR005467">
    <property type="entry name" value="His_kinase_dom"/>
</dbReference>
<dbReference type="InterPro" id="IPR027417">
    <property type="entry name" value="P-loop_NTPase"/>
</dbReference>
<keyword evidence="4" id="KW-0597">Phosphoprotein</keyword>
<dbReference type="GO" id="GO:0005737">
    <property type="term" value="C:cytoplasm"/>
    <property type="evidence" value="ECO:0007669"/>
    <property type="project" value="UniProtKB-ARBA"/>
</dbReference>
<keyword evidence="7" id="KW-0547">Nucleotide-binding</keyword>
<keyword evidence="5" id="KW-0808">Transferase</keyword>
<sequence length="906" mass="104060">MDNMLYINYDVIKRGCLMESTYKKRGKLTIYLGYSPGVGKTYEMLSNGIDQYQEGADIKIGYIEPHQRPETNALVQQLPEISTSSRKFGSHTFHYIDVSKIIEANPDVVLIDELAHTNISKERHLKRYKDIEEILSHGIDVWTTLNIQHIESLSGQIALMTGIQVTERVPDQFITSADAFEVVDISPNMLIQRLKAGKVYKKERLETAFSNFFTYENLTELRELTLRTVADIMSQKGQQYKTKHTDITPHIAVAISGSIYNERVIREARRAAYKEHAKFTAVYIDVFETPSESRKQDHYVHKNLMLAKALGAEIKVLYAQDIAKALTDWCDLAFVTKLVLGQSEQPRWKDYFKQSLIEQINHVPHHFKLEIVPIHYIHSDKPTNTPKQAQKSSRLTVEIMKMLVIQTICVLLGIWVYNLDKSESSAIILLMFFIGIIVLSIWTQSYLIGFFASILNVFVFNYFFTVPRFTLEMYRFEYPITFATSIFASIFTSAILKNLKHQHSLTERQLYRTNIMLQFNQSIKESYSIERLLNIAGDQIHQLLNQDVTVFLIQSKKVAASNSFGNRSISSSDKTHDAETLSWVIENESRAGKLTDTFPGSKFLCIPIGTNPVKGVISIRFTDETYIDTYDNSILDSMLNDITLAIENVDLLKQTRQSILKAEREATRSNFLHSISHDIRTPLTSIMGNLDMLKYHNEHLNDQQQAELLTASYGEAQYLHTLVTNILSLTKLESSDIQIQRTPYLVEELLEEFEEGLIRRHQANHVIIENEDDASLINIDSKLILQVLFNLIDNALKHAESHSEIKLHVQHETNKIKFEMIDCGKGIPEEERQLIFNPYYSGDNFKDNKKDSLGLGLYLVQLILKQHNSELEYQPNTPQGSIFYFYLTVNPIEMEGAMDENNIIGR</sequence>
<dbReference type="CDD" id="cd00082">
    <property type="entry name" value="HisKA"/>
    <property type="match status" value="1"/>
</dbReference>
<protein>
    <recommendedName>
        <fullName evidence="3">histidine kinase</fullName>
        <ecNumber evidence="3">2.7.13.3</ecNumber>
    </recommendedName>
</protein>
<evidence type="ECO:0000256" key="12">
    <source>
        <dbReference type="ARBA" id="ARBA00023136"/>
    </source>
</evidence>
<feature type="transmembrane region" description="Helical" evidence="13">
    <location>
        <begin position="448"/>
        <end position="464"/>
    </location>
</feature>
<dbReference type="GO" id="GO:0000155">
    <property type="term" value="F:phosphorelay sensor kinase activity"/>
    <property type="evidence" value="ECO:0007669"/>
    <property type="project" value="InterPro"/>
</dbReference>
<dbReference type="InterPro" id="IPR038318">
    <property type="entry name" value="KdpD_sf"/>
</dbReference>
<evidence type="ECO:0000256" key="7">
    <source>
        <dbReference type="ARBA" id="ARBA00022741"/>
    </source>
</evidence>